<dbReference type="OrthoDB" id="9769598at2"/>
<evidence type="ECO:0000313" key="3">
    <source>
        <dbReference type="EMBL" id="TMO71089.1"/>
    </source>
</evidence>
<evidence type="ECO:0000313" key="4">
    <source>
        <dbReference type="Proteomes" id="UP000307164"/>
    </source>
</evidence>
<protein>
    <recommendedName>
        <fullName evidence="6">MBL fold metallo-hydrolase</fullName>
    </recommendedName>
</protein>
<evidence type="ECO:0000256" key="1">
    <source>
        <dbReference type="SAM" id="SignalP"/>
    </source>
</evidence>
<reference evidence="4 5" key="2">
    <citation type="submission" date="2019-06" db="EMBL/GenBank/DDBJ databases">
        <title>Co-occurence of chitin degradation, pigmentation and bioactivity in marine Pseudoalteromonas.</title>
        <authorList>
            <person name="Sonnenschein E.C."/>
            <person name="Bech P.K."/>
        </authorList>
    </citation>
    <scope>NUCLEOTIDE SEQUENCE [LARGE SCALE GENOMIC DNA]</scope>
    <source>
        <strain evidence="5">S3790</strain>
        <strain evidence="4">S3895</strain>
    </source>
</reference>
<evidence type="ECO:0000313" key="5">
    <source>
        <dbReference type="Proteomes" id="UP000307217"/>
    </source>
</evidence>
<dbReference type="EMBL" id="PNBX01000120">
    <property type="protein sequence ID" value="TMO63204.1"/>
    <property type="molecule type" value="Genomic_DNA"/>
</dbReference>
<comment type="caution">
    <text evidence="2">The sequence shown here is derived from an EMBL/GenBank/DDBJ whole genome shotgun (WGS) entry which is preliminary data.</text>
</comment>
<evidence type="ECO:0000313" key="2">
    <source>
        <dbReference type="EMBL" id="TMO63204.1"/>
    </source>
</evidence>
<dbReference type="Proteomes" id="UP000307164">
    <property type="component" value="Unassembled WGS sequence"/>
</dbReference>
<organism evidence="2 5">
    <name type="scientific">Pseudoalteromonas aurantia</name>
    <dbReference type="NCBI Taxonomy" id="43654"/>
    <lineage>
        <taxon>Bacteria</taxon>
        <taxon>Pseudomonadati</taxon>
        <taxon>Pseudomonadota</taxon>
        <taxon>Gammaproteobacteria</taxon>
        <taxon>Alteromonadales</taxon>
        <taxon>Pseudoalteromonadaceae</taxon>
        <taxon>Pseudoalteromonas</taxon>
    </lineage>
</organism>
<dbReference type="InterPro" id="IPR036866">
    <property type="entry name" value="RibonucZ/Hydroxyglut_hydro"/>
</dbReference>
<name>A0A5S3UZA8_9GAMM</name>
<keyword evidence="1" id="KW-0732">Signal</keyword>
<dbReference type="Proteomes" id="UP000307217">
    <property type="component" value="Unassembled WGS sequence"/>
</dbReference>
<sequence length="340" mass="38480">MIFQMMRFLTLLILTFLSLSCFAQQWYQVDTHTFIIAPPKNIAQLQANQAVITGTDCAAIINAHGDFTVLEQTINQIKKRLSVPVCYLISTGSSHDEILGIALLQHAFPAAKWIAPDYVKENIQLYQNAYRQKIDHYSRSYSVSAQRKKALNEQETAHWQKRLHTAKQRITYWQSLNIPLPQGKVTLVQLGQNTLEITPAVAASAGDLFIFNQKNGGLFGGANLDPIPYVTHNSISQWHNTLVSLKQRNEVVWLLPSHGKPYQRDELTKPVAFLHAIMTFGLDQEPSVPAALRTMYKNDVAEQQKLQLLFNLALKHTQSMPTSTISTYKHAHRNTLALHE</sequence>
<reference evidence="2" key="3">
    <citation type="submission" date="2019-09" db="EMBL/GenBank/DDBJ databases">
        <title>Co-occurence of chitin degradation, pigmentation and bioactivity in marine Pseudoalteromonas.</title>
        <authorList>
            <person name="Sonnenschein E.C."/>
            <person name="Bech P.K."/>
        </authorList>
    </citation>
    <scope>NUCLEOTIDE SEQUENCE</scope>
    <source>
        <strain evidence="2">S3790</strain>
        <strain evidence="3">S3895</strain>
    </source>
</reference>
<dbReference type="PROSITE" id="PS51257">
    <property type="entry name" value="PROKAR_LIPOPROTEIN"/>
    <property type="match status" value="1"/>
</dbReference>
<feature type="chain" id="PRO_5024270684" description="MBL fold metallo-hydrolase" evidence="1">
    <location>
        <begin position="24"/>
        <end position="340"/>
    </location>
</feature>
<dbReference type="AlphaFoldDB" id="A0A5S3UZA8"/>
<proteinExistence type="predicted"/>
<gene>
    <name evidence="2" type="ORF">CWC19_19340</name>
    <name evidence="3" type="ORF">CWC20_18530</name>
</gene>
<dbReference type="Gene3D" id="3.60.15.10">
    <property type="entry name" value="Ribonuclease Z/Hydroxyacylglutathione hydrolase-like"/>
    <property type="match status" value="1"/>
</dbReference>
<dbReference type="SUPFAM" id="SSF56281">
    <property type="entry name" value="Metallo-hydrolase/oxidoreductase"/>
    <property type="match status" value="1"/>
</dbReference>
<dbReference type="RefSeq" id="WP_138593536.1">
    <property type="nucleotide sequence ID" value="NZ_PNBW01000117.1"/>
</dbReference>
<evidence type="ECO:0008006" key="6">
    <source>
        <dbReference type="Google" id="ProtNLM"/>
    </source>
</evidence>
<reference evidence="2 5" key="1">
    <citation type="submission" date="2018-01" db="EMBL/GenBank/DDBJ databases">
        <authorList>
            <person name="Paulsen S."/>
            <person name="Gram L.K."/>
        </authorList>
    </citation>
    <scope>NUCLEOTIDE SEQUENCE [LARGE SCALE GENOMIC DNA]</scope>
    <source>
        <strain evidence="2 5">S3790</strain>
        <strain evidence="3">S3895</strain>
    </source>
</reference>
<dbReference type="EMBL" id="PNBW01000117">
    <property type="protein sequence ID" value="TMO71089.1"/>
    <property type="molecule type" value="Genomic_DNA"/>
</dbReference>
<accession>A0A5S3UZA8</accession>
<keyword evidence="4" id="KW-1185">Reference proteome</keyword>
<feature type="signal peptide" evidence="1">
    <location>
        <begin position="1"/>
        <end position="23"/>
    </location>
</feature>